<dbReference type="CDD" id="cd06529">
    <property type="entry name" value="S24_LexA-like"/>
    <property type="match status" value="1"/>
</dbReference>
<dbReference type="SUPFAM" id="SSF51306">
    <property type="entry name" value="LexA/Signal peptidase"/>
    <property type="match status" value="1"/>
</dbReference>
<dbReference type="InterPro" id="IPR015927">
    <property type="entry name" value="Peptidase_S24_S26A/B/C"/>
</dbReference>
<dbReference type="InterPro" id="IPR001387">
    <property type="entry name" value="Cro/C1-type_HTH"/>
</dbReference>
<accession>A0A7C9JP68</accession>
<dbReference type="PANTHER" id="PTHR40661:SF3">
    <property type="entry name" value="FELS-1 PROPHAGE TRANSCRIPTIONAL REGULATOR"/>
    <property type="match status" value="1"/>
</dbReference>
<comment type="caution">
    <text evidence="5">The sequence shown here is derived from an EMBL/GenBank/DDBJ whole genome shotgun (WGS) entry which is preliminary data.</text>
</comment>
<organism evidence="5">
    <name type="scientific">Muribaculaceae bacterium Z82</name>
    <dbReference type="NCBI Taxonomy" id="2304548"/>
    <lineage>
        <taxon>Bacteria</taxon>
        <taxon>Pseudomonadati</taxon>
        <taxon>Bacteroidota</taxon>
        <taxon>Bacteroidia</taxon>
        <taxon>Bacteroidales</taxon>
        <taxon>Muribaculaceae</taxon>
    </lineage>
</organism>
<dbReference type="CDD" id="cd00093">
    <property type="entry name" value="HTH_XRE"/>
    <property type="match status" value="1"/>
</dbReference>
<evidence type="ECO:0000256" key="3">
    <source>
        <dbReference type="ARBA" id="ARBA00023163"/>
    </source>
</evidence>
<evidence type="ECO:0000256" key="1">
    <source>
        <dbReference type="ARBA" id="ARBA00023015"/>
    </source>
</evidence>
<dbReference type="Pfam" id="PF00717">
    <property type="entry name" value="Peptidase_S24"/>
    <property type="match status" value="1"/>
</dbReference>
<feature type="domain" description="HTH cro/C1-type" evidence="4">
    <location>
        <begin position="7"/>
        <end position="62"/>
    </location>
</feature>
<evidence type="ECO:0000259" key="4">
    <source>
        <dbReference type="PROSITE" id="PS50943"/>
    </source>
</evidence>
<evidence type="ECO:0000256" key="2">
    <source>
        <dbReference type="ARBA" id="ARBA00023125"/>
    </source>
</evidence>
<dbReference type="InterPro" id="IPR039418">
    <property type="entry name" value="LexA-like"/>
</dbReference>
<dbReference type="Gene3D" id="2.10.109.10">
    <property type="entry name" value="Umud Fragment, subunit A"/>
    <property type="match status" value="1"/>
</dbReference>
<reference evidence="5" key="1">
    <citation type="submission" date="2018-08" db="EMBL/GenBank/DDBJ databases">
        <title>Murine metabolic-syndrome-specific gut microbial biobank.</title>
        <authorList>
            <person name="Liu C."/>
        </authorList>
    </citation>
    <scope>NUCLEOTIDE SEQUENCE [LARGE SCALE GENOMIC DNA]</scope>
    <source>
        <strain evidence="5">Z82</strain>
    </source>
</reference>
<dbReference type="AlphaFoldDB" id="A0A7C9JP68"/>
<dbReference type="PANTHER" id="PTHR40661">
    <property type="match status" value="1"/>
</dbReference>
<dbReference type="InterPro" id="IPR036286">
    <property type="entry name" value="LexA/Signal_pep-like_sf"/>
</dbReference>
<dbReference type="InterPro" id="IPR010982">
    <property type="entry name" value="Lambda_DNA-bd_dom_sf"/>
</dbReference>
<proteinExistence type="predicted"/>
<dbReference type="Gene3D" id="1.10.260.40">
    <property type="entry name" value="lambda repressor-like DNA-binding domains"/>
    <property type="match status" value="1"/>
</dbReference>
<dbReference type="SMART" id="SM00530">
    <property type="entry name" value="HTH_XRE"/>
    <property type="match status" value="1"/>
</dbReference>
<name>A0A7C9JP68_9BACT</name>
<dbReference type="GO" id="GO:0003677">
    <property type="term" value="F:DNA binding"/>
    <property type="evidence" value="ECO:0007669"/>
    <property type="project" value="UniProtKB-KW"/>
</dbReference>
<dbReference type="Pfam" id="PF01381">
    <property type="entry name" value="HTH_3"/>
    <property type="match status" value="1"/>
</dbReference>
<evidence type="ECO:0000313" key="5">
    <source>
        <dbReference type="EMBL" id="NBI35318.1"/>
    </source>
</evidence>
<sequence>MTVGENIKRIRMQHDMTQEEMGKIAGVSAMAVSQWENDRAVPRMGAVQRIADYFGMKNGDVIDGNLPIPGAVPIAPSPAAYLPVMGNIHAGAAEEPCVYSGEMAQVPAWVEREHPNAFLLKVEGDCMDRVYPEGCMVAIDPDAEAVSGCVAAVQIDDTDFVMRRYIRTADTLVLSPDSFNPAHRDRVFTRDDWDDHFVRVVGRVVWFMGDGELR</sequence>
<gene>
    <name evidence="5" type="ORF">D1639_09825</name>
</gene>
<dbReference type="EMBL" id="QWKH01000101">
    <property type="protein sequence ID" value="NBI35318.1"/>
    <property type="molecule type" value="Genomic_DNA"/>
</dbReference>
<keyword evidence="2" id="KW-0238">DNA-binding</keyword>
<protein>
    <submittedName>
        <fullName evidence="5">LexA family transcriptional regulator</fullName>
    </submittedName>
</protein>
<keyword evidence="1" id="KW-0805">Transcription regulation</keyword>
<dbReference type="PROSITE" id="PS50943">
    <property type="entry name" value="HTH_CROC1"/>
    <property type="match status" value="1"/>
</dbReference>
<keyword evidence="3" id="KW-0804">Transcription</keyword>
<dbReference type="SUPFAM" id="SSF47413">
    <property type="entry name" value="lambda repressor-like DNA-binding domains"/>
    <property type="match status" value="1"/>
</dbReference>